<name>A0A978VCK9_ZIZJJ</name>
<dbReference type="Proteomes" id="UP000813462">
    <property type="component" value="Unassembled WGS sequence"/>
</dbReference>
<comment type="caution">
    <text evidence="2">The sequence shown here is derived from an EMBL/GenBank/DDBJ whole genome shotgun (WGS) entry which is preliminary data.</text>
</comment>
<sequence>MGSEEDDNRNKRQRRVEGATRKHRSGKKDKSRDKESCISTPNAIPLKAWCELLDAKILIILACCFVSEKKSKDKQKDKHDKVALLSRGHRSPSWDFVEEFFLSLRVLWGVVTEEQVPLTGMLRHFGAIYRFHLHIKGFQFANAFDFCL</sequence>
<feature type="region of interest" description="Disordered" evidence="1">
    <location>
        <begin position="1"/>
        <end position="37"/>
    </location>
</feature>
<evidence type="ECO:0000313" key="3">
    <source>
        <dbReference type="Proteomes" id="UP000813462"/>
    </source>
</evidence>
<evidence type="ECO:0000256" key="1">
    <source>
        <dbReference type="SAM" id="MobiDB-lite"/>
    </source>
</evidence>
<protein>
    <submittedName>
        <fullName evidence="2">Uncharacterized protein</fullName>
    </submittedName>
</protein>
<dbReference type="AlphaFoldDB" id="A0A978VCK9"/>
<evidence type="ECO:0000313" key="2">
    <source>
        <dbReference type="EMBL" id="KAH7528098.1"/>
    </source>
</evidence>
<dbReference type="EMBL" id="JAEACU010000005">
    <property type="protein sequence ID" value="KAH7528098.1"/>
    <property type="molecule type" value="Genomic_DNA"/>
</dbReference>
<reference evidence="2" key="1">
    <citation type="journal article" date="2021" name="Front. Plant Sci.">
        <title>Chromosome-Scale Genome Assembly for Chinese Sour Jujube and Insights Into Its Genome Evolution and Domestication Signature.</title>
        <authorList>
            <person name="Shen L.-Y."/>
            <person name="Luo H."/>
            <person name="Wang X.-L."/>
            <person name="Wang X.-M."/>
            <person name="Qiu X.-J."/>
            <person name="Liu H."/>
            <person name="Zhou S.-S."/>
            <person name="Jia K.-H."/>
            <person name="Nie S."/>
            <person name="Bao Y.-T."/>
            <person name="Zhang R.-G."/>
            <person name="Yun Q.-Z."/>
            <person name="Chai Y.-H."/>
            <person name="Lu J.-Y."/>
            <person name="Li Y."/>
            <person name="Zhao S.-W."/>
            <person name="Mao J.-F."/>
            <person name="Jia S.-G."/>
            <person name="Mao Y.-M."/>
        </authorList>
    </citation>
    <scope>NUCLEOTIDE SEQUENCE</scope>
    <source>
        <strain evidence="2">AT0</strain>
        <tissue evidence="2">Leaf</tissue>
    </source>
</reference>
<proteinExistence type="predicted"/>
<gene>
    <name evidence="2" type="ORF">FEM48_Zijuj05G0035800</name>
</gene>
<organism evidence="2 3">
    <name type="scientific">Ziziphus jujuba var. spinosa</name>
    <dbReference type="NCBI Taxonomy" id="714518"/>
    <lineage>
        <taxon>Eukaryota</taxon>
        <taxon>Viridiplantae</taxon>
        <taxon>Streptophyta</taxon>
        <taxon>Embryophyta</taxon>
        <taxon>Tracheophyta</taxon>
        <taxon>Spermatophyta</taxon>
        <taxon>Magnoliopsida</taxon>
        <taxon>eudicotyledons</taxon>
        <taxon>Gunneridae</taxon>
        <taxon>Pentapetalae</taxon>
        <taxon>rosids</taxon>
        <taxon>fabids</taxon>
        <taxon>Rosales</taxon>
        <taxon>Rhamnaceae</taxon>
        <taxon>Paliureae</taxon>
        <taxon>Ziziphus</taxon>
    </lineage>
</organism>
<accession>A0A978VCK9</accession>